<dbReference type="OrthoDB" id="9782994at2"/>
<dbReference type="InterPro" id="IPR009045">
    <property type="entry name" value="Zn_M74/Hedgehog-like"/>
</dbReference>
<dbReference type="GO" id="GO:0008237">
    <property type="term" value="F:metallopeptidase activity"/>
    <property type="evidence" value="ECO:0007669"/>
    <property type="project" value="UniProtKB-KW"/>
</dbReference>
<evidence type="ECO:0000256" key="3">
    <source>
        <dbReference type="ARBA" id="ARBA00022670"/>
    </source>
</evidence>
<dbReference type="Pfam" id="PF05951">
    <property type="entry name" value="Peptidase_M15_2"/>
    <property type="match status" value="1"/>
</dbReference>
<accession>A0A3N1KX25</accession>
<comment type="caution">
    <text evidence="12">The sequence shown here is derived from an EMBL/GenBank/DDBJ whole genome shotgun (WGS) entry which is preliminary data.</text>
</comment>
<evidence type="ECO:0000256" key="11">
    <source>
        <dbReference type="ARBA" id="ARBA00093666"/>
    </source>
</evidence>
<evidence type="ECO:0000256" key="1">
    <source>
        <dbReference type="ARBA" id="ARBA00001947"/>
    </source>
</evidence>
<evidence type="ECO:0000256" key="4">
    <source>
        <dbReference type="ARBA" id="ARBA00022723"/>
    </source>
</evidence>
<comment type="cofactor">
    <cofactor evidence="1">
        <name>Zn(2+)</name>
        <dbReference type="ChEBI" id="CHEBI:29105"/>
    </cofactor>
</comment>
<keyword evidence="6" id="KW-0378">Hydrolase</keyword>
<sequence length="218" mass="24287">MDDRTEVEQDGHSVSRRGFLGAFAAFTAVASLVPGALAAPLPMRKPSLADQLPGRKPELTQASMRAPGLGRRAKLLNLYNVHTGERIRAPFWQDGRYVPETMRAINRMMRDHRANQTHKIDPKLIELMHAIQMRIGAQKPLEIVSAYRSPHTNEMLREAGYGVAENSYHLQGKAVDIRVPGYRVSQLSKMAKGMRLGGVGTYGSGNFLHIDTGPVRYW</sequence>
<name>A0A3N1KX25_9PROT</name>
<dbReference type="GO" id="GO:0006508">
    <property type="term" value="P:proteolysis"/>
    <property type="evidence" value="ECO:0007669"/>
    <property type="project" value="UniProtKB-KW"/>
</dbReference>
<dbReference type="InterPro" id="IPR006311">
    <property type="entry name" value="TAT_signal"/>
</dbReference>
<comment type="similarity">
    <text evidence="10">Belongs to the peptidase M15 family.</text>
</comment>
<evidence type="ECO:0000256" key="8">
    <source>
        <dbReference type="ARBA" id="ARBA00023049"/>
    </source>
</evidence>
<evidence type="ECO:0000313" key="12">
    <source>
        <dbReference type="EMBL" id="ROP84032.1"/>
    </source>
</evidence>
<evidence type="ECO:0000256" key="6">
    <source>
        <dbReference type="ARBA" id="ARBA00022801"/>
    </source>
</evidence>
<dbReference type="PANTHER" id="PTHR37425">
    <property type="match status" value="1"/>
</dbReference>
<dbReference type="GO" id="GO:0071555">
    <property type="term" value="P:cell wall organization"/>
    <property type="evidence" value="ECO:0007669"/>
    <property type="project" value="UniProtKB-KW"/>
</dbReference>
<evidence type="ECO:0000313" key="13">
    <source>
        <dbReference type="Proteomes" id="UP000278222"/>
    </source>
</evidence>
<keyword evidence="3" id="KW-0645">Protease</keyword>
<dbReference type="SUPFAM" id="SSF55166">
    <property type="entry name" value="Hedgehog/DD-peptidase"/>
    <property type="match status" value="1"/>
</dbReference>
<keyword evidence="7" id="KW-0862">Zinc</keyword>
<keyword evidence="5" id="KW-0732">Signal</keyword>
<reference evidence="12 13" key="1">
    <citation type="submission" date="2018-11" db="EMBL/GenBank/DDBJ databases">
        <title>Genomic Encyclopedia of Type Strains, Phase IV (KMG-IV): sequencing the most valuable type-strain genomes for metagenomic binning, comparative biology and taxonomic classification.</title>
        <authorList>
            <person name="Goeker M."/>
        </authorList>
    </citation>
    <scope>NUCLEOTIDE SEQUENCE [LARGE SCALE GENOMIC DNA]</scope>
    <source>
        <strain evidence="12 13">DSM 5900</strain>
    </source>
</reference>
<evidence type="ECO:0000256" key="10">
    <source>
        <dbReference type="ARBA" id="ARBA00093448"/>
    </source>
</evidence>
<dbReference type="AlphaFoldDB" id="A0A3N1KX25"/>
<keyword evidence="8" id="KW-0482">Metalloprotease</keyword>
<dbReference type="Proteomes" id="UP000278222">
    <property type="component" value="Unassembled WGS sequence"/>
</dbReference>
<evidence type="ECO:0000256" key="2">
    <source>
        <dbReference type="ARBA" id="ARBA00004776"/>
    </source>
</evidence>
<dbReference type="Gene3D" id="3.30.1380.10">
    <property type="match status" value="1"/>
</dbReference>
<comment type="pathway">
    <text evidence="2">Cell wall biogenesis; cell wall polysaccharide biosynthesis.</text>
</comment>
<dbReference type="RefSeq" id="WP_123691619.1">
    <property type="nucleotide sequence ID" value="NZ_AP019700.1"/>
</dbReference>
<dbReference type="GO" id="GO:0046872">
    <property type="term" value="F:metal ion binding"/>
    <property type="evidence" value="ECO:0007669"/>
    <property type="project" value="UniProtKB-KW"/>
</dbReference>
<keyword evidence="4" id="KW-0479">Metal-binding</keyword>
<keyword evidence="9" id="KW-0961">Cell wall biogenesis/degradation</keyword>
<evidence type="ECO:0000256" key="9">
    <source>
        <dbReference type="ARBA" id="ARBA00023316"/>
    </source>
</evidence>
<evidence type="ECO:0000256" key="5">
    <source>
        <dbReference type="ARBA" id="ARBA00022729"/>
    </source>
</evidence>
<organism evidence="12 13">
    <name type="scientific">Stella humosa</name>
    <dbReference type="NCBI Taxonomy" id="94"/>
    <lineage>
        <taxon>Bacteria</taxon>
        <taxon>Pseudomonadati</taxon>
        <taxon>Pseudomonadota</taxon>
        <taxon>Alphaproteobacteria</taxon>
        <taxon>Rhodospirillales</taxon>
        <taxon>Stellaceae</taxon>
        <taxon>Stella</taxon>
    </lineage>
</organism>
<dbReference type="PROSITE" id="PS51318">
    <property type="entry name" value="TAT"/>
    <property type="match status" value="1"/>
</dbReference>
<dbReference type="InterPro" id="IPR010275">
    <property type="entry name" value="MepK"/>
</dbReference>
<keyword evidence="13" id="KW-1185">Reference proteome</keyword>
<evidence type="ECO:0000256" key="7">
    <source>
        <dbReference type="ARBA" id="ARBA00022833"/>
    </source>
</evidence>
<gene>
    <name evidence="12" type="ORF">EDC65_3378</name>
</gene>
<proteinExistence type="inferred from homology"/>
<dbReference type="EMBL" id="RJKX01000015">
    <property type="protein sequence ID" value="ROP84032.1"/>
    <property type="molecule type" value="Genomic_DNA"/>
</dbReference>
<dbReference type="PANTHER" id="PTHR37425:SF1">
    <property type="entry name" value="OUTER MEMBRANE PROTEIN"/>
    <property type="match status" value="1"/>
</dbReference>
<protein>
    <recommendedName>
        <fullName evidence="11">Murein endopeptidase K</fullName>
    </recommendedName>
</protein>